<dbReference type="SUPFAM" id="SSF75304">
    <property type="entry name" value="Amidase signature (AS) enzymes"/>
    <property type="match status" value="1"/>
</dbReference>
<dbReference type="NCBIfam" id="NF005688">
    <property type="entry name" value="PRK07488.1"/>
    <property type="match status" value="1"/>
</dbReference>
<dbReference type="RefSeq" id="WP_144188029.1">
    <property type="nucleotide sequence ID" value="NZ_CP146690.1"/>
</dbReference>
<accession>A0ABZ2JIT9</accession>
<organism evidence="3 4">
    <name type="scientific">Pseudomonas juntendi</name>
    <dbReference type="NCBI Taxonomy" id="2666183"/>
    <lineage>
        <taxon>Bacteria</taxon>
        <taxon>Pseudomonadati</taxon>
        <taxon>Pseudomonadota</taxon>
        <taxon>Gammaproteobacteria</taxon>
        <taxon>Pseudomonadales</taxon>
        <taxon>Pseudomonadaceae</taxon>
        <taxon>Pseudomonas</taxon>
    </lineage>
</organism>
<dbReference type="Pfam" id="PF01425">
    <property type="entry name" value="Amidase"/>
    <property type="match status" value="1"/>
</dbReference>
<evidence type="ECO:0000313" key="4">
    <source>
        <dbReference type="Proteomes" id="UP001375228"/>
    </source>
</evidence>
<protein>
    <submittedName>
        <fullName evidence="3">Indoleacetamide hydrolase</fullName>
    </submittedName>
</protein>
<gene>
    <name evidence="3" type="primary">iaaH</name>
    <name evidence="3" type="ORF">V9385_10200</name>
</gene>
<proteinExistence type="predicted"/>
<dbReference type="InterPro" id="IPR023631">
    <property type="entry name" value="Amidase_dom"/>
</dbReference>
<reference evidence="3 4" key="1">
    <citation type="submission" date="2024-03" db="EMBL/GenBank/DDBJ databases">
        <title>Pseudomonas juntendi.</title>
        <authorList>
            <person name="Liu Y."/>
        </authorList>
    </citation>
    <scope>NUCLEOTIDE SEQUENCE [LARGE SCALE GENOMIC DNA]</scope>
    <source>
        <strain evidence="3 4">L4046hy</strain>
    </source>
</reference>
<keyword evidence="4" id="KW-1185">Reference proteome</keyword>
<dbReference type="InterPro" id="IPR000120">
    <property type="entry name" value="Amidase"/>
</dbReference>
<dbReference type="PANTHER" id="PTHR11895">
    <property type="entry name" value="TRANSAMIDASE"/>
    <property type="match status" value="1"/>
</dbReference>
<feature type="domain" description="Amidase" evidence="2">
    <location>
        <begin position="49"/>
        <end position="483"/>
    </location>
</feature>
<name>A0ABZ2JIT9_9PSED</name>
<evidence type="ECO:0000313" key="3">
    <source>
        <dbReference type="EMBL" id="WWY22941.1"/>
    </source>
</evidence>
<evidence type="ECO:0000259" key="2">
    <source>
        <dbReference type="Pfam" id="PF01425"/>
    </source>
</evidence>
<dbReference type="GO" id="GO:0016787">
    <property type="term" value="F:hydrolase activity"/>
    <property type="evidence" value="ECO:0007669"/>
    <property type="project" value="UniProtKB-KW"/>
</dbReference>
<sequence>MNKKTALLALAITSGISNSYAAEALSPLYTLSAEQTAQAICSKQVTSQEVVKYWLQRIDARPQLNAFIAVDHRRALAEAKKVDARLSSGRECRPLDGVPIAIKDNIQVVGFANTAGTPALRHFMPKANAPIIDKLEAAGAIILGKTNMHELAFGVTGYNLGYHTKDVIGIRNAFDQSRISGGSSSGSAVALGARMVPIALGTDTGGSTREPCALNGCLGFRPTVGRYSGQGITPISPTRDTAGPMANTVGDVVLLDSILSGKNPLPAKPANGIRLGLPDFFWADLDSDVGKAASQALEKLQAAGVQVVPVQMPKLKELAAAVATPVAIVEAKKALSAYLKEQNTGVSFDQLASQVASPDVKAIFNDMVVPVLVPGADGKMVAGQPIYDQAIKESLPRLEELYKRTFAENKIDALLFPAVPEVAIKTGPEAGTPENFLRIIRNSDPSSNVKMPGLSIPIGLGEKSKLPVGMEIDSLPGQDDELLAISRTLESIWGPGPIPSIAH</sequence>
<keyword evidence="1" id="KW-0732">Signal</keyword>
<dbReference type="Gene3D" id="3.90.1300.10">
    <property type="entry name" value="Amidase signature (AS) domain"/>
    <property type="match status" value="1"/>
</dbReference>
<feature type="chain" id="PRO_5047078572" evidence="1">
    <location>
        <begin position="22"/>
        <end position="503"/>
    </location>
</feature>
<evidence type="ECO:0000256" key="1">
    <source>
        <dbReference type="SAM" id="SignalP"/>
    </source>
</evidence>
<dbReference type="Proteomes" id="UP001375228">
    <property type="component" value="Chromosome"/>
</dbReference>
<keyword evidence="3" id="KW-0378">Hydrolase</keyword>
<dbReference type="InterPro" id="IPR036928">
    <property type="entry name" value="AS_sf"/>
</dbReference>
<dbReference type="PANTHER" id="PTHR11895:SF151">
    <property type="entry name" value="GLUTAMYL-TRNA(GLN) AMIDOTRANSFERASE SUBUNIT A"/>
    <property type="match status" value="1"/>
</dbReference>
<feature type="signal peptide" evidence="1">
    <location>
        <begin position="1"/>
        <end position="21"/>
    </location>
</feature>
<dbReference type="EMBL" id="CP146691">
    <property type="protein sequence ID" value="WWY22941.1"/>
    <property type="molecule type" value="Genomic_DNA"/>
</dbReference>